<evidence type="ECO:0000313" key="3">
    <source>
        <dbReference type="EMBL" id="NEY92007.1"/>
    </source>
</evidence>
<dbReference type="CDD" id="cd22231">
    <property type="entry name" value="RHH_NikR_HicB-like"/>
    <property type="match status" value="1"/>
</dbReference>
<feature type="domain" description="Bacterial mobilisation" evidence="2">
    <location>
        <begin position="119"/>
        <end position="165"/>
    </location>
</feature>
<gene>
    <name evidence="3" type="ORF">G4Z14_17080</name>
</gene>
<dbReference type="InterPro" id="IPR008687">
    <property type="entry name" value="MobC"/>
</dbReference>
<dbReference type="GO" id="GO:0006355">
    <property type="term" value="P:regulation of DNA-templated transcription"/>
    <property type="evidence" value="ECO:0007669"/>
    <property type="project" value="InterPro"/>
</dbReference>
<dbReference type="AlphaFoldDB" id="A0A6M0QX96"/>
<reference evidence="3 4" key="1">
    <citation type="submission" date="2020-02" db="EMBL/GenBank/DDBJ databases">
        <authorList>
            <person name="Chen W.-M."/>
        </authorList>
    </citation>
    <scope>NUCLEOTIDE SEQUENCE [LARGE SCALE GENOMIC DNA]</scope>
    <source>
        <strain evidence="3 4">KMS-5</strain>
    </source>
</reference>
<evidence type="ECO:0000259" key="2">
    <source>
        <dbReference type="Pfam" id="PF05713"/>
    </source>
</evidence>
<dbReference type="Proteomes" id="UP000477782">
    <property type="component" value="Unassembled WGS sequence"/>
</dbReference>
<dbReference type="EMBL" id="JAAIVJ010000018">
    <property type="protein sequence ID" value="NEY92007.1"/>
    <property type="molecule type" value="Genomic_DNA"/>
</dbReference>
<dbReference type="Pfam" id="PF05713">
    <property type="entry name" value="MobC"/>
    <property type="match status" value="1"/>
</dbReference>
<evidence type="ECO:0000313" key="4">
    <source>
        <dbReference type="Proteomes" id="UP000477782"/>
    </source>
</evidence>
<sequence length="188" mass="19738">MADRGKISGKGAGSGNRAGAPRRAAKTPAAPAKSARVGADPAVAAAKSGRAGKNVAVTTGGAILSARISGEELQAFDALVAELGYRSRSDALRAMIRVGSGFLEFRPEEAEALAELQHELHKIGVNVNQIALAANRRRVALVQAQWQDLNELRAALPAVRGLLKQINDEHRRRGMALFRPPSGEAAHG</sequence>
<protein>
    <submittedName>
        <fullName evidence="3">Ribbon-helix-helix protein, CopG family</fullName>
    </submittedName>
</protein>
<feature type="compositionally biased region" description="Low complexity" evidence="1">
    <location>
        <begin position="17"/>
        <end position="38"/>
    </location>
</feature>
<proteinExistence type="predicted"/>
<dbReference type="InterPro" id="IPR013321">
    <property type="entry name" value="Arc_rbn_hlx_hlx"/>
</dbReference>
<organism evidence="3 4">
    <name type="scientific">Tabrizicola oligotrophica</name>
    <dbReference type="NCBI Taxonomy" id="2710650"/>
    <lineage>
        <taxon>Bacteria</taxon>
        <taxon>Pseudomonadati</taxon>
        <taxon>Pseudomonadota</taxon>
        <taxon>Alphaproteobacteria</taxon>
        <taxon>Rhodobacterales</taxon>
        <taxon>Paracoccaceae</taxon>
        <taxon>Tabrizicola</taxon>
    </lineage>
</organism>
<dbReference type="RefSeq" id="WP_164627936.1">
    <property type="nucleotide sequence ID" value="NZ_JAAIVJ010000018.1"/>
</dbReference>
<evidence type="ECO:0000256" key="1">
    <source>
        <dbReference type="SAM" id="MobiDB-lite"/>
    </source>
</evidence>
<feature type="region of interest" description="Disordered" evidence="1">
    <location>
        <begin position="1"/>
        <end position="38"/>
    </location>
</feature>
<dbReference type="Gene3D" id="1.10.1220.10">
    <property type="entry name" value="Met repressor-like"/>
    <property type="match status" value="1"/>
</dbReference>
<accession>A0A6M0QX96</accession>
<keyword evidence="4" id="KW-1185">Reference proteome</keyword>
<name>A0A6M0QX96_9RHOB</name>
<comment type="caution">
    <text evidence="3">The sequence shown here is derived from an EMBL/GenBank/DDBJ whole genome shotgun (WGS) entry which is preliminary data.</text>
</comment>